<dbReference type="EMBL" id="AEMG01000008">
    <property type="protein sequence ID" value="EFW92313.1"/>
    <property type="molecule type" value="Genomic_DNA"/>
</dbReference>
<dbReference type="AlphaFoldDB" id="E7QT32"/>
<gene>
    <name evidence="1" type="ORF">ZOD2009_09650</name>
</gene>
<reference evidence="1 2" key="1">
    <citation type="journal article" date="2014" name="ISME J.">
        <title>Trehalose/2-sulfotrehalose biosynthesis and glycine-betaine uptake are widely spread mechanisms for osmoadaptation in the Halobacteriales.</title>
        <authorList>
            <person name="Youssef N.H."/>
            <person name="Savage-Ashlock K.N."/>
            <person name="McCully A.L."/>
            <person name="Luedtke B."/>
            <person name="Shaw E.I."/>
            <person name="Hoff W.D."/>
            <person name="Elshahed M.S."/>
        </authorList>
    </citation>
    <scope>NUCLEOTIDE SEQUENCE [LARGE SCALE GENOMIC DNA]</scope>
    <source>
        <strain evidence="1 2">DX253</strain>
    </source>
</reference>
<accession>E7QT32</accession>
<protein>
    <submittedName>
        <fullName evidence="1">Uncharacterized protein</fullName>
    </submittedName>
</protein>
<sequence length="73" mass="8524">MKPMLLMILDKCSKSGDTTDEDLYCSNSHQNYRTNDDGLFDDLIERYEPYFGTDKQYSCYDPNQINPDQKAIT</sequence>
<proteinExistence type="predicted"/>
<dbReference type="Proteomes" id="UP000003751">
    <property type="component" value="Unassembled WGS sequence"/>
</dbReference>
<comment type="caution">
    <text evidence="1">The sequence shown here is derived from an EMBL/GenBank/DDBJ whole genome shotgun (WGS) entry which is preliminary data.</text>
</comment>
<evidence type="ECO:0000313" key="2">
    <source>
        <dbReference type="Proteomes" id="UP000003751"/>
    </source>
</evidence>
<evidence type="ECO:0000313" key="1">
    <source>
        <dbReference type="EMBL" id="EFW92313.1"/>
    </source>
</evidence>
<organism evidence="1 2">
    <name type="scientific">Haladaptatus paucihalophilus DX253</name>
    <dbReference type="NCBI Taxonomy" id="797209"/>
    <lineage>
        <taxon>Archaea</taxon>
        <taxon>Methanobacteriati</taxon>
        <taxon>Methanobacteriota</taxon>
        <taxon>Stenosarchaea group</taxon>
        <taxon>Halobacteria</taxon>
        <taxon>Halobacteriales</taxon>
        <taxon>Haladaptataceae</taxon>
        <taxon>Haladaptatus</taxon>
    </lineage>
</organism>
<name>E7QT32_HALPU</name>